<proteinExistence type="predicted"/>
<accession>A0A2C5Y9Z2</accession>
<feature type="region of interest" description="Disordered" evidence="1">
    <location>
        <begin position="494"/>
        <end position="515"/>
    </location>
</feature>
<feature type="compositionally biased region" description="Acidic residues" evidence="1">
    <location>
        <begin position="581"/>
        <end position="592"/>
    </location>
</feature>
<gene>
    <name evidence="2" type="ORF">CDD81_2307</name>
</gene>
<protein>
    <submittedName>
        <fullName evidence="2">Uncharacterized protein</fullName>
    </submittedName>
</protein>
<dbReference type="Proteomes" id="UP000226192">
    <property type="component" value="Unassembled WGS sequence"/>
</dbReference>
<evidence type="ECO:0000256" key="1">
    <source>
        <dbReference type="SAM" id="MobiDB-lite"/>
    </source>
</evidence>
<comment type="caution">
    <text evidence="2">The sequence shown here is derived from an EMBL/GenBank/DDBJ whole genome shotgun (WGS) entry which is preliminary data.</text>
</comment>
<feature type="compositionally biased region" description="Low complexity" evidence="1">
    <location>
        <begin position="225"/>
        <end position="240"/>
    </location>
</feature>
<feature type="region of interest" description="Disordered" evidence="1">
    <location>
        <begin position="575"/>
        <end position="601"/>
    </location>
</feature>
<evidence type="ECO:0000313" key="3">
    <source>
        <dbReference type="Proteomes" id="UP000226192"/>
    </source>
</evidence>
<dbReference type="AlphaFoldDB" id="A0A2C5Y9Z2"/>
<organism evidence="2 3">
    <name type="scientific">Ophiocordyceps australis</name>
    <dbReference type="NCBI Taxonomy" id="1399860"/>
    <lineage>
        <taxon>Eukaryota</taxon>
        <taxon>Fungi</taxon>
        <taxon>Dikarya</taxon>
        <taxon>Ascomycota</taxon>
        <taxon>Pezizomycotina</taxon>
        <taxon>Sordariomycetes</taxon>
        <taxon>Hypocreomycetidae</taxon>
        <taxon>Hypocreales</taxon>
        <taxon>Ophiocordycipitaceae</taxon>
        <taxon>Ophiocordyceps</taxon>
    </lineage>
</organism>
<dbReference type="EMBL" id="NJET01000017">
    <property type="protein sequence ID" value="PHH65527.1"/>
    <property type="molecule type" value="Genomic_DNA"/>
</dbReference>
<feature type="region of interest" description="Disordered" evidence="1">
    <location>
        <begin position="182"/>
        <end position="246"/>
    </location>
</feature>
<keyword evidence="3" id="KW-1185">Reference proteome</keyword>
<dbReference type="STRING" id="1399860.A0A2C5Y9Z2"/>
<feature type="region of interest" description="Disordered" evidence="1">
    <location>
        <begin position="352"/>
        <end position="402"/>
    </location>
</feature>
<feature type="region of interest" description="Disordered" evidence="1">
    <location>
        <begin position="1"/>
        <end position="25"/>
    </location>
</feature>
<sequence length="601" mass="64932">MAAPAASVHQAATKQAAVKNGTVSPSRHNADLIQQAKPPDSSTATQRQLHIEYKDLYQAMKQADPAVARQVVRDLCNRCLLGPDQHTMFVASLILTNASPVVIEQTVHEYGKKMVRLCKQQVIQHLTSQDLDSLSDSILAKAGSGFLDNALARRLETIPARSLVNALARAERLGYDVEDVVEEQSEKPRYEHVIPSLGSSSSHPVVIHDETANPPRTGPPPNAVQLAEQQHSQQQSPPAQRTLANSNATVGPFGIRYCHACHRPCTGTDALLAHTQKGACRHTFNLEALGVSICIHCGSFFTSPGGLNYHLKRKVCGQYSEEATQQVYVELRALGQHATTAAPAADAPAINATTGVSSPIPIHTPVPRPNPTAQHQTPDDSKLHMAQTPGATDPDPYGKLSPEAKNALERDMENAARKYGSYIQDAMKKQGISDAEREVMVTKYKNSYNTKQSMIRKKYGIRLRERRPRAIIEEDRKRLLGTYADEITPAAKRVHTRDNSLAGSPSLESKVDNAGQGSKEALKAALTAKTSGGLTASAGTAAFTDPTIVTKSAQARTAAQPQLATSEVLSDVMQIGGESNYEYDDSTDDDDIPAQLTGQKS</sequence>
<dbReference type="OrthoDB" id="37886at2759"/>
<name>A0A2C5Y9Z2_9HYPO</name>
<evidence type="ECO:0000313" key="2">
    <source>
        <dbReference type="EMBL" id="PHH65527.1"/>
    </source>
</evidence>
<reference evidence="2 3" key="1">
    <citation type="submission" date="2017-06" db="EMBL/GenBank/DDBJ databases">
        <title>Ant-infecting Ophiocordyceps genomes reveal a high diversity of potential behavioral manipulation genes and a possible major role for enterotoxins.</title>
        <authorList>
            <person name="De Bekker C."/>
            <person name="Evans H.C."/>
            <person name="Brachmann A."/>
            <person name="Hughes D.P."/>
        </authorList>
    </citation>
    <scope>NUCLEOTIDE SEQUENCE [LARGE SCALE GENOMIC DNA]</scope>
    <source>
        <strain evidence="2 3">Map64</strain>
    </source>
</reference>